<feature type="region of interest" description="Disordered" evidence="1">
    <location>
        <begin position="59"/>
        <end position="79"/>
    </location>
</feature>
<protein>
    <submittedName>
        <fullName evidence="2">Uncharacterized protein</fullName>
    </submittedName>
</protein>
<gene>
    <name evidence="2" type="ORF">BKG82_13170</name>
</gene>
<dbReference type="EMBL" id="MLIQ01000014">
    <property type="protein sequence ID" value="OHU57132.1"/>
    <property type="molecule type" value="Genomic_DNA"/>
</dbReference>
<dbReference type="Proteomes" id="UP000180043">
    <property type="component" value="Unassembled WGS sequence"/>
</dbReference>
<organism evidence="2 3">
    <name type="scientific">Mycobacteroides chelonae</name>
    <name type="common">Mycobacterium chelonae</name>
    <dbReference type="NCBI Taxonomy" id="1774"/>
    <lineage>
        <taxon>Bacteria</taxon>
        <taxon>Bacillati</taxon>
        <taxon>Actinomycetota</taxon>
        <taxon>Actinomycetes</taxon>
        <taxon>Mycobacteriales</taxon>
        <taxon>Mycobacteriaceae</taxon>
        <taxon>Mycobacteroides</taxon>
    </lineage>
</organism>
<evidence type="ECO:0000256" key="1">
    <source>
        <dbReference type="SAM" id="MobiDB-lite"/>
    </source>
</evidence>
<accession>A0A1S1LL22</accession>
<reference evidence="2 3" key="1">
    <citation type="submission" date="2016-10" db="EMBL/GenBank/DDBJ databases">
        <title>Evaluation of Human, Veterinary and Environmental Mycobacterium chelonae Isolates by Core Genome Phylogenomic Analysis, Targeted Gene Comparison, and Anti-microbial Susceptibility Patterns: A Tale of Mistaken Identities.</title>
        <authorList>
            <person name="Fogelson S.B."/>
            <person name="Camus A.C."/>
            <person name="Lorenz W."/>
            <person name="Vasireddy R."/>
            <person name="Vasireddy S."/>
            <person name="Smith T."/>
            <person name="Brown-Elliott B.A."/>
            <person name="Wallace R.J.Jr."/>
            <person name="Hasan N.A."/>
            <person name="Reischl U."/>
            <person name="Sanchez S."/>
        </authorList>
    </citation>
    <scope>NUCLEOTIDE SEQUENCE [LARGE SCALE GENOMIC DNA]</scope>
    <source>
        <strain evidence="2 3">15515</strain>
    </source>
</reference>
<evidence type="ECO:0000313" key="2">
    <source>
        <dbReference type="EMBL" id="OHU57132.1"/>
    </source>
</evidence>
<name>A0A1S1LL22_MYCCH</name>
<dbReference type="AlphaFoldDB" id="A0A1S1LL22"/>
<evidence type="ECO:0000313" key="3">
    <source>
        <dbReference type="Proteomes" id="UP000180043"/>
    </source>
</evidence>
<proteinExistence type="predicted"/>
<sequence>MSYRRGTITTMATTPAHLAPENCYICGGEPHEDTATAGHTFWSNADATKHFTQQRPITHHYPGGETSPAAAYVAQHRPY</sequence>
<comment type="caution">
    <text evidence="2">The sequence shown here is derived from an EMBL/GenBank/DDBJ whole genome shotgun (WGS) entry which is preliminary data.</text>
</comment>